<feature type="domain" description="2TM" evidence="2">
    <location>
        <begin position="10"/>
        <end position="89"/>
    </location>
</feature>
<keyword evidence="1" id="KW-1133">Transmembrane helix</keyword>
<dbReference type="InterPro" id="IPR025698">
    <property type="entry name" value="2TM_dom"/>
</dbReference>
<keyword evidence="1" id="KW-0812">Transmembrane</keyword>
<evidence type="ECO:0000313" key="4">
    <source>
        <dbReference type="Proteomes" id="UP001168338"/>
    </source>
</evidence>
<dbReference type="Pfam" id="PF13239">
    <property type="entry name" value="2TM"/>
    <property type="match status" value="1"/>
</dbReference>
<sequence>MAADEEERYRRARKHVEDVRGFYTHLGIYITINLLLVAINLLTSPGALWFYWVTLFWGVGLVFHALDVFVGNRIFGKEWEERKIREVMEREEPKR</sequence>
<comment type="caution">
    <text evidence="3">The sequence shown here is derived from an EMBL/GenBank/DDBJ whole genome shotgun (WGS) entry which is preliminary data.</text>
</comment>
<name>A0ABT8MAA8_9EURY</name>
<gene>
    <name evidence="3" type="ORF">FGU65_08215</name>
</gene>
<evidence type="ECO:0000256" key="1">
    <source>
        <dbReference type="SAM" id="Phobius"/>
    </source>
</evidence>
<dbReference type="EMBL" id="VCYH01000005">
    <property type="protein sequence ID" value="MDN7024870.1"/>
    <property type="molecule type" value="Genomic_DNA"/>
</dbReference>
<reference evidence="3" key="1">
    <citation type="submission" date="2019-05" db="EMBL/GenBank/DDBJ databases">
        <title>Methanoculleus sp. FWC-SCC1, a methanogenic archaeon isolated from deep marine cold seep.</title>
        <authorList>
            <person name="Chen Y.-W."/>
            <person name="Chen S.-C."/>
            <person name="Teng N.-H."/>
            <person name="Lai M.-C."/>
        </authorList>
    </citation>
    <scope>NUCLEOTIDE SEQUENCE</scope>
    <source>
        <strain evidence="3">FWC-SCC1</strain>
    </source>
</reference>
<dbReference type="Proteomes" id="UP001168338">
    <property type="component" value="Unassembled WGS sequence"/>
</dbReference>
<proteinExistence type="predicted"/>
<evidence type="ECO:0000313" key="3">
    <source>
        <dbReference type="EMBL" id="MDN7024870.1"/>
    </source>
</evidence>
<evidence type="ECO:0000259" key="2">
    <source>
        <dbReference type="Pfam" id="PF13239"/>
    </source>
</evidence>
<organism evidence="3 4">
    <name type="scientific">Methanoculleus frigidifontis</name>
    <dbReference type="NCBI Taxonomy" id="2584085"/>
    <lineage>
        <taxon>Archaea</taxon>
        <taxon>Methanobacteriati</taxon>
        <taxon>Methanobacteriota</taxon>
        <taxon>Stenosarchaea group</taxon>
        <taxon>Methanomicrobia</taxon>
        <taxon>Methanomicrobiales</taxon>
        <taxon>Methanomicrobiaceae</taxon>
        <taxon>Methanoculleus</taxon>
    </lineage>
</organism>
<accession>A0ABT8MAA8</accession>
<keyword evidence="4" id="KW-1185">Reference proteome</keyword>
<feature type="transmembrane region" description="Helical" evidence="1">
    <location>
        <begin position="21"/>
        <end position="43"/>
    </location>
</feature>
<protein>
    <submittedName>
        <fullName evidence="3">2TM domain-containing protein</fullName>
    </submittedName>
</protein>
<keyword evidence="1" id="KW-0472">Membrane</keyword>
<feature type="transmembrane region" description="Helical" evidence="1">
    <location>
        <begin position="49"/>
        <end position="75"/>
    </location>
</feature>
<dbReference type="RefSeq" id="WP_301663996.1">
    <property type="nucleotide sequence ID" value="NZ_VCYH01000005.1"/>
</dbReference>